<protein>
    <submittedName>
        <fullName evidence="2">Uncharacterized protein</fullName>
    </submittedName>
</protein>
<evidence type="ECO:0000313" key="3">
    <source>
        <dbReference type="Proteomes" id="UP001620645"/>
    </source>
</evidence>
<gene>
    <name evidence="2" type="ORF">niasHS_009972</name>
</gene>
<feature type="chain" id="PRO_5044831017" evidence="1">
    <location>
        <begin position="20"/>
        <end position="857"/>
    </location>
</feature>
<comment type="caution">
    <text evidence="2">The sequence shown here is derived from an EMBL/GenBank/DDBJ whole genome shotgun (WGS) entry which is preliminary data.</text>
</comment>
<organism evidence="2 3">
    <name type="scientific">Heterodera schachtii</name>
    <name type="common">Sugarbeet cyst nematode worm</name>
    <name type="synonym">Tylenchus schachtii</name>
    <dbReference type="NCBI Taxonomy" id="97005"/>
    <lineage>
        <taxon>Eukaryota</taxon>
        <taxon>Metazoa</taxon>
        <taxon>Ecdysozoa</taxon>
        <taxon>Nematoda</taxon>
        <taxon>Chromadorea</taxon>
        <taxon>Rhabditida</taxon>
        <taxon>Tylenchina</taxon>
        <taxon>Tylenchomorpha</taxon>
        <taxon>Tylenchoidea</taxon>
        <taxon>Heteroderidae</taxon>
        <taxon>Heteroderinae</taxon>
        <taxon>Heterodera</taxon>
    </lineage>
</organism>
<evidence type="ECO:0000256" key="1">
    <source>
        <dbReference type="SAM" id="SignalP"/>
    </source>
</evidence>
<sequence length="857" mass="96240">MFLVFLLITLLTILLSVFGQNISAQGKSEEKFQLINAMGKFEKVRLNEKNYGLVRNLHTNWYAGGIKAIMGKMGRDLFRKLLPNEQKAMAECLDRIEDRRDLVQSAKCRTNLRRIYLLRIIASANGKKKIIKLSKREAKKGQSKTKGKNEMMEWKKRLGEKWKNKMDKKESKEKGKKSKWTMERPKLEEKFRIRQADSLENLAGKNDRSAIIRVSNLISKLANVNQSSNASGVKWSKMFNSLVQLKKSNEKRMESPGAAVYEKRMFDLVMDRKEPSFGPKGKLSPEGIVRQGISLLQKLNNGTDQQQMETTNYKLMSPRIAPLMPDPSKASKSILSPTVFALYETGEEQHYGSNKSGTVGPQKEAKGVQIASVPEVLKATGLNQQDREALLQALMEVTGTIGHVQQAMELLKALNFFAYTKMEKSFESAQKRELDEEGWTFIRRAQFDQLCRDQYAEFPDKVKAKMAEFDGLHKSQREEAVWKRIERIARDIPEEIAGKVDKRRREKIVRLHFSAKNRRRMKRQQPNGEISGLSVLKPVVLEPYMFTPIYGLSVLGPLILSPNIFSPVILAPSVLSPWVLSPAAPVPYILSPYVFGPFILSPMAMAPFILTPYVLSPNVLNPFALSPLILSPTVLSPDILSPQILGGGILSPTVGSPAVLTESALMASVLSPSVLDTKAINEIREKRNATDSENVAQIPTNCKTECETQSDGRTQKCTTKCQISMPFRMLSQQQIQIPSTQIISRMSETREFLQMDECVRFCQGKGITKTAEECRKKCQPVPMPAGTESQAKTEAIPQLTLNMPFISKVTETHQFVGTLEDCIAFCQKKGIGKSAEECRGKCQPIGTTVVTQIVQPK</sequence>
<name>A0ABD2JD10_HETSC</name>
<dbReference type="PANTHER" id="PTHR21523:SF44">
    <property type="entry name" value="MLT-TEN (MLT-10) RELATED"/>
    <property type="match status" value="1"/>
</dbReference>
<dbReference type="Proteomes" id="UP001620645">
    <property type="component" value="Unassembled WGS sequence"/>
</dbReference>
<reference evidence="2 3" key="1">
    <citation type="submission" date="2024-10" db="EMBL/GenBank/DDBJ databases">
        <authorList>
            <person name="Kim D."/>
        </authorList>
    </citation>
    <scope>NUCLEOTIDE SEQUENCE [LARGE SCALE GENOMIC DNA]</scope>
    <source>
        <strain evidence="2">Taebaek</strain>
    </source>
</reference>
<proteinExistence type="predicted"/>
<dbReference type="PANTHER" id="PTHR21523">
    <property type="match status" value="1"/>
</dbReference>
<dbReference type="AlphaFoldDB" id="A0ABD2JD10"/>
<keyword evidence="3" id="KW-1185">Reference proteome</keyword>
<feature type="signal peptide" evidence="1">
    <location>
        <begin position="1"/>
        <end position="19"/>
    </location>
</feature>
<accession>A0ABD2JD10</accession>
<keyword evidence="1" id="KW-0732">Signal</keyword>
<evidence type="ECO:0000313" key="2">
    <source>
        <dbReference type="EMBL" id="KAL3088521.1"/>
    </source>
</evidence>
<dbReference type="EMBL" id="JBICCN010000157">
    <property type="protein sequence ID" value="KAL3088521.1"/>
    <property type="molecule type" value="Genomic_DNA"/>
</dbReference>